<dbReference type="Proteomes" id="UP000002051">
    <property type="component" value="Chromosome 4"/>
</dbReference>
<accession>A0A072URK8</accession>
<keyword evidence="3" id="KW-1185">Reference proteome</keyword>
<dbReference type="HOGENOM" id="CLU_2240589_0_0_1"/>
<dbReference type="EnsemblPlants" id="KEH32419">
    <property type="protein sequence ID" value="KEH32419"/>
    <property type="gene ID" value="MTR_4g124795"/>
</dbReference>
<evidence type="ECO:0000313" key="2">
    <source>
        <dbReference type="EnsemblPlants" id="KEH32419"/>
    </source>
</evidence>
<evidence type="ECO:0000313" key="3">
    <source>
        <dbReference type="Proteomes" id="UP000002051"/>
    </source>
</evidence>
<protein>
    <submittedName>
        <fullName evidence="1 2">Uncharacterized protein</fullName>
    </submittedName>
</protein>
<evidence type="ECO:0000313" key="1">
    <source>
        <dbReference type="EMBL" id="KEH32419.1"/>
    </source>
</evidence>
<gene>
    <name evidence="1" type="ordered locus">MTR_4g124795</name>
</gene>
<reference evidence="1 3" key="2">
    <citation type="journal article" date="2014" name="BMC Genomics">
        <title>An improved genome release (version Mt4.0) for the model legume Medicago truncatula.</title>
        <authorList>
            <person name="Tang H."/>
            <person name="Krishnakumar V."/>
            <person name="Bidwell S."/>
            <person name="Rosen B."/>
            <person name="Chan A."/>
            <person name="Zhou S."/>
            <person name="Gentzbittel L."/>
            <person name="Childs K.L."/>
            <person name="Yandell M."/>
            <person name="Gundlach H."/>
            <person name="Mayer K.F."/>
            <person name="Schwartz D.C."/>
            <person name="Town C.D."/>
        </authorList>
    </citation>
    <scope>GENOME REANNOTATION</scope>
    <source>
        <strain evidence="1">A17</strain>
        <strain evidence="2 3">cv. Jemalong A17</strain>
    </source>
</reference>
<sequence length="105" mass="11846">MVKRDEGSKFKPKHNYPSIDFKQGFCGYVESVSKLHSLELCSILLYGLVDDNFKLAKVEQMLSHILKEIEIMKSSIRDTASQHIASTIVMKYVMILDGVHGGRTA</sequence>
<dbReference type="EMBL" id="CM001220">
    <property type="protein sequence ID" value="KEH32419.1"/>
    <property type="molecule type" value="Genomic_DNA"/>
</dbReference>
<reference evidence="1 3" key="1">
    <citation type="journal article" date="2011" name="Nature">
        <title>The Medicago genome provides insight into the evolution of rhizobial symbioses.</title>
        <authorList>
            <person name="Young N.D."/>
            <person name="Debelle F."/>
            <person name="Oldroyd G.E."/>
            <person name="Geurts R."/>
            <person name="Cannon S.B."/>
            <person name="Udvardi M.K."/>
            <person name="Benedito V.A."/>
            <person name="Mayer K.F."/>
            <person name="Gouzy J."/>
            <person name="Schoof H."/>
            <person name="Van de Peer Y."/>
            <person name="Proost S."/>
            <person name="Cook D.R."/>
            <person name="Meyers B.C."/>
            <person name="Spannagl M."/>
            <person name="Cheung F."/>
            <person name="De Mita S."/>
            <person name="Krishnakumar V."/>
            <person name="Gundlach H."/>
            <person name="Zhou S."/>
            <person name="Mudge J."/>
            <person name="Bharti A.K."/>
            <person name="Murray J.D."/>
            <person name="Naoumkina M.A."/>
            <person name="Rosen B."/>
            <person name="Silverstein K.A."/>
            <person name="Tang H."/>
            <person name="Rombauts S."/>
            <person name="Zhao P.X."/>
            <person name="Zhou P."/>
            <person name="Barbe V."/>
            <person name="Bardou P."/>
            <person name="Bechner M."/>
            <person name="Bellec A."/>
            <person name="Berger A."/>
            <person name="Berges H."/>
            <person name="Bidwell S."/>
            <person name="Bisseling T."/>
            <person name="Choisne N."/>
            <person name="Couloux A."/>
            <person name="Denny R."/>
            <person name="Deshpande S."/>
            <person name="Dai X."/>
            <person name="Doyle J.J."/>
            <person name="Dudez A.M."/>
            <person name="Farmer A.D."/>
            <person name="Fouteau S."/>
            <person name="Franken C."/>
            <person name="Gibelin C."/>
            <person name="Gish J."/>
            <person name="Goldstein S."/>
            <person name="Gonzalez A.J."/>
            <person name="Green P.J."/>
            <person name="Hallab A."/>
            <person name="Hartog M."/>
            <person name="Hua A."/>
            <person name="Humphray S.J."/>
            <person name="Jeong D.H."/>
            <person name="Jing Y."/>
            <person name="Jocker A."/>
            <person name="Kenton S.M."/>
            <person name="Kim D.J."/>
            <person name="Klee K."/>
            <person name="Lai H."/>
            <person name="Lang C."/>
            <person name="Lin S."/>
            <person name="Macmil S.L."/>
            <person name="Magdelenat G."/>
            <person name="Matthews L."/>
            <person name="McCorrison J."/>
            <person name="Monaghan E.L."/>
            <person name="Mun J.H."/>
            <person name="Najar F.Z."/>
            <person name="Nicholson C."/>
            <person name="Noirot C."/>
            <person name="O'Bleness M."/>
            <person name="Paule C.R."/>
            <person name="Poulain J."/>
            <person name="Prion F."/>
            <person name="Qin B."/>
            <person name="Qu C."/>
            <person name="Retzel E.F."/>
            <person name="Riddle C."/>
            <person name="Sallet E."/>
            <person name="Samain S."/>
            <person name="Samson N."/>
            <person name="Sanders I."/>
            <person name="Saurat O."/>
            <person name="Scarpelli C."/>
            <person name="Schiex T."/>
            <person name="Segurens B."/>
            <person name="Severin A.J."/>
            <person name="Sherrier D.J."/>
            <person name="Shi R."/>
            <person name="Sims S."/>
            <person name="Singer S.R."/>
            <person name="Sinharoy S."/>
            <person name="Sterck L."/>
            <person name="Viollet A."/>
            <person name="Wang B.B."/>
            <person name="Wang K."/>
            <person name="Wang M."/>
            <person name="Wang X."/>
            <person name="Warfsmann J."/>
            <person name="Weissenbach J."/>
            <person name="White D.D."/>
            <person name="White J.D."/>
            <person name="Wiley G.B."/>
            <person name="Wincker P."/>
            <person name="Xing Y."/>
            <person name="Yang L."/>
            <person name="Yao Z."/>
            <person name="Ying F."/>
            <person name="Zhai J."/>
            <person name="Zhou L."/>
            <person name="Zuber A."/>
            <person name="Denarie J."/>
            <person name="Dixon R.A."/>
            <person name="May G.D."/>
            <person name="Schwartz D.C."/>
            <person name="Rogers J."/>
            <person name="Quetier F."/>
            <person name="Town C.D."/>
            <person name="Roe B.A."/>
        </authorList>
    </citation>
    <scope>NUCLEOTIDE SEQUENCE [LARGE SCALE GENOMIC DNA]</scope>
    <source>
        <strain evidence="1">A17</strain>
        <strain evidence="2 3">cv. Jemalong A17</strain>
    </source>
</reference>
<name>A0A072URK8_MEDTR</name>
<dbReference type="AlphaFoldDB" id="A0A072URK8"/>
<reference evidence="2" key="3">
    <citation type="submission" date="2015-04" db="UniProtKB">
        <authorList>
            <consortium name="EnsemblPlants"/>
        </authorList>
    </citation>
    <scope>IDENTIFICATION</scope>
    <source>
        <strain evidence="2">cv. Jemalong A17</strain>
    </source>
</reference>
<organism evidence="1 3">
    <name type="scientific">Medicago truncatula</name>
    <name type="common">Barrel medic</name>
    <name type="synonym">Medicago tribuloides</name>
    <dbReference type="NCBI Taxonomy" id="3880"/>
    <lineage>
        <taxon>Eukaryota</taxon>
        <taxon>Viridiplantae</taxon>
        <taxon>Streptophyta</taxon>
        <taxon>Embryophyta</taxon>
        <taxon>Tracheophyta</taxon>
        <taxon>Spermatophyta</taxon>
        <taxon>Magnoliopsida</taxon>
        <taxon>eudicotyledons</taxon>
        <taxon>Gunneridae</taxon>
        <taxon>Pentapetalae</taxon>
        <taxon>rosids</taxon>
        <taxon>fabids</taxon>
        <taxon>Fabales</taxon>
        <taxon>Fabaceae</taxon>
        <taxon>Papilionoideae</taxon>
        <taxon>50 kb inversion clade</taxon>
        <taxon>NPAAA clade</taxon>
        <taxon>Hologalegina</taxon>
        <taxon>IRL clade</taxon>
        <taxon>Trifolieae</taxon>
        <taxon>Medicago</taxon>
    </lineage>
</organism>
<proteinExistence type="predicted"/>